<dbReference type="OrthoDB" id="9800571at2"/>
<dbReference type="Pfam" id="PF11007">
    <property type="entry name" value="CotJA"/>
    <property type="match status" value="1"/>
</dbReference>
<accession>A0A8J6TZA9</accession>
<comment type="caution">
    <text evidence="1">The sequence shown here is derived from an EMBL/GenBank/DDBJ whole genome shotgun (WGS) entry which is preliminary data.</text>
</comment>
<keyword evidence="2" id="KW-1185">Reference proteome</keyword>
<dbReference type="InterPro" id="IPR020256">
    <property type="entry name" value="Spore_coat_CotJA"/>
</dbReference>
<dbReference type="EMBL" id="JACRTL010000004">
    <property type="protein sequence ID" value="MBC8611067.1"/>
    <property type="molecule type" value="Genomic_DNA"/>
</dbReference>
<gene>
    <name evidence="1" type="ORF">H8702_08045</name>
</gene>
<dbReference type="Proteomes" id="UP000632659">
    <property type="component" value="Unassembled WGS sequence"/>
</dbReference>
<sequence>MDERFNRENFQLQSLPLAMAYVPWQKWQDIYSSEIGLQRGTIFAQLDKPFIGEEACDE</sequence>
<reference evidence="1" key="1">
    <citation type="submission" date="2020-08" db="EMBL/GenBank/DDBJ databases">
        <title>Genome public.</title>
        <authorList>
            <person name="Liu C."/>
            <person name="Sun Q."/>
        </authorList>
    </citation>
    <scope>NUCLEOTIDE SEQUENCE</scope>
    <source>
        <strain evidence="1">NSJ-15</strain>
    </source>
</reference>
<evidence type="ECO:0000313" key="2">
    <source>
        <dbReference type="Proteomes" id="UP000632659"/>
    </source>
</evidence>
<dbReference type="AlphaFoldDB" id="A0A8J6TZA9"/>
<dbReference type="RefSeq" id="WP_093988738.1">
    <property type="nucleotide sequence ID" value="NZ_FYDD01000003.1"/>
</dbReference>
<organism evidence="1 2">
    <name type="scientific">Massiliimalia timonensis</name>
    <dbReference type="NCBI Taxonomy" id="1987501"/>
    <lineage>
        <taxon>Bacteria</taxon>
        <taxon>Bacillati</taxon>
        <taxon>Bacillota</taxon>
        <taxon>Clostridia</taxon>
        <taxon>Eubacteriales</taxon>
        <taxon>Oscillospiraceae</taxon>
        <taxon>Massiliimalia</taxon>
    </lineage>
</organism>
<name>A0A8J6TZA9_9FIRM</name>
<evidence type="ECO:0000313" key="1">
    <source>
        <dbReference type="EMBL" id="MBC8611067.1"/>
    </source>
</evidence>
<protein>
    <submittedName>
        <fullName evidence="1">Spore coat associated protein CotJA</fullName>
    </submittedName>
</protein>
<proteinExistence type="predicted"/>